<dbReference type="Proteomes" id="UP000189369">
    <property type="component" value="Chromosome"/>
</dbReference>
<dbReference type="InterPro" id="IPR050248">
    <property type="entry name" value="Polysacc_deacetylase_ArnD"/>
</dbReference>
<dbReference type="PROSITE" id="PS51677">
    <property type="entry name" value="NODB"/>
    <property type="match status" value="1"/>
</dbReference>
<dbReference type="GO" id="GO:0016810">
    <property type="term" value="F:hydrolase activity, acting on carbon-nitrogen (but not peptide) bonds"/>
    <property type="evidence" value="ECO:0007669"/>
    <property type="project" value="InterPro"/>
</dbReference>
<name>A0A1U9JX97_9BURK</name>
<dbReference type="Pfam" id="PF01522">
    <property type="entry name" value="Polysacc_deac_1"/>
    <property type="match status" value="1"/>
</dbReference>
<protein>
    <recommendedName>
        <fullName evidence="1">NodB homology domain-containing protein</fullName>
    </recommendedName>
</protein>
<evidence type="ECO:0000259" key="1">
    <source>
        <dbReference type="PROSITE" id="PS51677"/>
    </source>
</evidence>
<accession>A0A1U9JX97</accession>
<organism evidence="2 3">
    <name type="scientific">Paenalcaligenes hominis</name>
    <dbReference type="NCBI Taxonomy" id="643674"/>
    <lineage>
        <taxon>Bacteria</taxon>
        <taxon>Pseudomonadati</taxon>
        <taxon>Pseudomonadota</taxon>
        <taxon>Betaproteobacteria</taxon>
        <taxon>Burkholderiales</taxon>
        <taxon>Alcaligenaceae</taxon>
        <taxon>Paenalcaligenes</taxon>
    </lineage>
</organism>
<dbReference type="InterPro" id="IPR002509">
    <property type="entry name" value="NODB_dom"/>
</dbReference>
<evidence type="ECO:0000313" key="3">
    <source>
        <dbReference type="Proteomes" id="UP000189369"/>
    </source>
</evidence>
<dbReference type="PANTHER" id="PTHR10587">
    <property type="entry name" value="GLYCOSYL TRANSFERASE-RELATED"/>
    <property type="match status" value="1"/>
</dbReference>
<sequence length="196" mass="21709">MKALSSALTRLPAAGSVYLTFDDGPDERWTPQILDLLAEQNVRATFFVVGRFALAHPELVRRIASQGHAIGNHTWSHRHPWAVSATVARQEIRAGTKAIADVTGLAPVFFRPPHGRLRRCMLEEIAHEGQTLVLWDRSAVDWGPLGRAAHISRRLAAVQDGDIVLMHDSGRGINRPDELIKVLPSFINQITAHQSQ</sequence>
<dbReference type="KEGG" id="phn:PAEH1_00385"/>
<dbReference type="STRING" id="643674.PAEH1_00385"/>
<dbReference type="AlphaFoldDB" id="A0A1U9JX97"/>
<evidence type="ECO:0000313" key="2">
    <source>
        <dbReference type="EMBL" id="AQS50384.1"/>
    </source>
</evidence>
<dbReference type="Gene3D" id="3.20.20.370">
    <property type="entry name" value="Glycoside hydrolase/deacetylase"/>
    <property type="match status" value="1"/>
</dbReference>
<dbReference type="EMBL" id="CP019697">
    <property type="protein sequence ID" value="AQS50384.1"/>
    <property type="molecule type" value="Genomic_DNA"/>
</dbReference>
<dbReference type="GO" id="GO:0005975">
    <property type="term" value="P:carbohydrate metabolic process"/>
    <property type="evidence" value="ECO:0007669"/>
    <property type="project" value="InterPro"/>
</dbReference>
<dbReference type="CDD" id="cd10917">
    <property type="entry name" value="CE4_NodB_like_6s_7s"/>
    <property type="match status" value="1"/>
</dbReference>
<proteinExistence type="predicted"/>
<dbReference type="PANTHER" id="PTHR10587:SF137">
    <property type="entry name" value="4-DEOXY-4-FORMAMIDO-L-ARABINOSE-PHOSPHOUNDECAPRENOL DEFORMYLASE ARND-RELATED"/>
    <property type="match status" value="1"/>
</dbReference>
<reference evidence="2 3" key="1">
    <citation type="submission" date="2017-01" db="EMBL/GenBank/DDBJ databases">
        <title>Complete Genome Sequence of Paenalcaligenes hominis, Isolated from a paraplegic Patient with neurogenic bladder.</title>
        <authorList>
            <person name="Mukhopadhyay R."/>
            <person name="Joaquin J."/>
            <person name="Hogue R."/>
            <person name="Kilaru A."/>
            <person name="Jospin G."/>
            <person name="Mars K."/>
            <person name="Eisen J.A."/>
            <person name="Chaturvedi V."/>
        </authorList>
    </citation>
    <scope>NUCLEOTIDE SEQUENCE [LARGE SCALE GENOMIC DNA]</scope>
    <source>
        <strain evidence="2 3">15S00501</strain>
    </source>
</reference>
<feature type="domain" description="NodB homology" evidence="1">
    <location>
        <begin position="15"/>
        <end position="196"/>
    </location>
</feature>
<dbReference type="InterPro" id="IPR011330">
    <property type="entry name" value="Glyco_hydro/deAcase_b/a-brl"/>
</dbReference>
<dbReference type="SUPFAM" id="SSF88713">
    <property type="entry name" value="Glycoside hydrolase/deacetylase"/>
    <property type="match status" value="1"/>
</dbReference>
<dbReference type="OrthoDB" id="9074860at2"/>
<gene>
    <name evidence="2" type="ORF">PAEH1_00385</name>
</gene>